<dbReference type="PANTHER" id="PTHR22726">
    <property type="entry name" value="METALLOENDOPEPTIDASE OMA1"/>
    <property type="match status" value="1"/>
</dbReference>
<dbReference type="GO" id="GO:0046872">
    <property type="term" value="F:metal ion binding"/>
    <property type="evidence" value="ECO:0007669"/>
    <property type="project" value="UniProtKB-KW"/>
</dbReference>
<dbReference type="PROSITE" id="PS00801">
    <property type="entry name" value="TRANSKETOLASE_1"/>
    <property type="match status" value="1"/>
</dbReference>
<dbReference type="EMBL" id="CP035708">
    <property type="protein sequence ID" value="QEN01925.1"/>
    <property type="molecule type" value="Genomic_DNA"/>
</dbReference>
<dbReference type="CDD" id="cd07324">
    <property type="entry name" value="M48C_Oma1-like"/>
    <property type="match status" value="1"/>
</dbReference>
<evidence type="ECO:0000256" key="1">
    <source>
        <dbReference type="ARBA" id="ARBA00001947"/>
    </source>
</evidence>
<evidence type="ECO:0000313" key="8">
    <source>
        <dbReference type="EMBL" id="QEN01925.1"/>
    </source>
</evidence>
<dbReference type="OrthoDB" id="9810445at2"/>
<evidence type="ECO:0000256" key="7">
    <source>
        <dbReference type="ARBA" id="ARBA00023049"/>
    </source>
</evidence>
<dbReference type="Pfam" id="PF01435">
    <property type="entry name" value="Peptidase_M48"/>
    <property type="match status" value="1"/>
</dbReference>
<comment type="cofactor">
    <cofactor evidence="2">
        <name>thiamine diphosphate</name>
        <dbReference type="ChEBI" id="CHEBI:58937"/>
    </cofactor>
</comment>
<evidence type="ECO:0000256" key="5">
    <source>
        <dbReference type="ARBA" id="ARBA00022801"/>
    </source>
</evidence>
<keyword evidence="7" id="KW-0482">Metalloprotease</keyword>
<dbReference type="InterPro" id="IPR049557">
    <property type="entry name" value="Transketolase_CS"/>
</dbReference>
<evidence type="ECO:0000256" key="2">
    <source>
        <dbReference type="ARBA" id="ARBA00001964"/>
    </source>
</evidence>
<keyword evidence="6" id="KW-0862">Zinc</keyword>
<dbReference type="KEGG" id="snn:EWH46_14865"/>
<dbReference type="AlphaFoldDB" id="A0A5C1Q1Q3"/>
<dbReference type="Gene3D" id="3.30.2010.10">
    <property type="entry name" value="Metalloproteases ('zincins'), catalytic domain"/>
    <property type="match status" value="1"/>
</dbReference>
<evidence type="ECO:0000256" key="4">
    <source>
        <dbReference type="ARBA" id="ARBA00022723"/>
    </source>
</evidence>
<protein>
    <submittedName>
        <fullName evidence="8">Uncharacterized protein</fullName>
    </submittedName>
</protein>
<sequence length="526" mass="55089">MMKTTPLLLAALLGLTMPLALAPASPAQAATPAAAPTLPALGDAGGDELGLGAERRLGERIMKELRRDPDLLDDPLLQDYVDSLWQPLLAAARARGDLPDEQREQFAWATFLVRDRSVNAFALPGGHVGVHLGLIAITSTRDELAAVLAHELSHVTQRHIARSIATSRRQSLIGAATMIAGILAASRSGDAANAMIVGGQAVAAQGQLNFSRDMEREADRIGFGVLEAAGFAPEGMAGMFDRLQSASRLNDSGQFPYLRSHPLTGERMAEARSRLGVNPAGSGAAPDAARWLHAAMQGRARALMDGRGETLSRLAGGGVPGAAAVAGTPEALSTACAAALAATRLKDWRAADAALARARTLAAGQGAPVQRAVQIIQIESMLDRGQTTEAARLLSGGLLDGSRAGLMLSARLAALPQADATQAGRVREDLQTWVSVRPGDAGAWQALARVSERLGQPLASLRAQAEAQAALGDLAGAVDRLRAGQRLSRSSGAVESMEGVVIESRLKALEQQRRAELERERRGEDD</sequence>
<dbReference type="GO" id="GO:0051603">
    <property type="term" value="P:proteolysis involved in protein catabolic process"/>
    <property type="evidence" value="ECO:0007669"/>
    <property type="project" value="TreeGrafter"/>
</dbReference>
<accession>A0A5C1Q1Q3</accession>
<evidence type="ECO:0000313" key="9">
    <source>
        <dbReference type="Proteomes" id="UP000323522"/>
    </source>
</evidence>
<name>A0A5C1Q1Q3_9BURK</name>
<dbReference type="Proteomes" id="UP000323522">
    <property type="component" value="Chromosome"/>
</dbReference>
<comment type="cofactor">
    <cofactor evidence="1">
        <name>Zn(2+)</name>
        <dbReference type="ChEBI" id="CHEBI:29105"/>
    </cofactor>
</comment>
<keyword evidence="5" id="KW-0378">Hydrolase</keyword>
<proteinExistence type="predicted"/>
<dbReference type="GO" id="GO:0016020">
    <property type="term" value="C:membrane"/>
    <property type="evidence" value="ECO:0007669"/>
    <property type="project" value="TreeGrafter"/>
</dbReference>
<organism evidence="8 9">
    <name type="scientific">Sphaerotilus sulfidivorans</name>
    <dbReference type="NCBI Taxonomy" id="639200"/>
    <lineage>
        <taxon>Bacteria</taxon>
        <taxon>Pseudomonadati</taxon>
        <taxon>Pseudomonadota</taxon>
        <taxon>Betaproteobacteria</taxon>
        <taxon>Burkholderiales</taxon>
        <taxon>Sphaerotilaceae</taxon>
        <taxon>Sphaerotilus</taxon>
    </lineage>
</organism>
<gene>
    <name evidence="8" type="ORF">EWH46_14865</name>
</gene>
<reference evidence="8 9" key="1">
    <citation type="submission" date="2019-02" db="EMBL/GenBank/DDBJ databases">
        <title>Complete Genome Sequence and Methylome Analysis of Sphaerotilus natans subsp. sulfidivorans D-507.</title>
        <authorList>
            <person name="Fomenkov A."/>
            <person name="Gridneva E."/>
            <person name="Smolyakov D."/>
            <person name="Dubinina G."/>
            <person name="Vincze T."/>
            <person name="Grabovich M."/>
            <person name="Roberts R.J."/>
        </authorList>
    </citation>
    <scope>NUCLEOTIDE SEQUENCE [LARGE SCALE GENOMIC DNA]</scope>
    <source>
        <strain evidence="8 9">D-507</strain>
    </source>
</reference>
<dbReference type="InterPro" id="IPR001915">
    <property type="entry name" value="Peptidase_M48"/>
</dbReference>
<dbReference type="GO" id="GO:0004222">
    <property type="term" value="F:metalloendopeptidase activity"/>
    <property type="evidence" value="ECO:0007669"/>
    <property type="project" value="InterPro"/>
</dbReference>
<keyword evidence="4" id="KW-0479">Metal-binding</keyword>
<evidence type="ECO:0000256" key="6">
    <source>
        <dbReference type="ARBA" id="ARBA00022833"/>
    </source>
</evidence>
<evidence type="ECO:0000256" key="3">
    <source>
        <dbReference type="ARBA" id="ARBA00022670"/>
    </source>
</evidence>
<dbReference type="InterPro" id="IPR051156">
    <property type="entry name" value="Mito/Outer_Membr_Metalloprot"/>
</dbReference>
<keyword evidence="3" id="KW-0645">Protease</keyword>
<dbReference type="PANTHER" id="PTHR22726:SF1">
    <property type="entry name" value="METALLOENDOPEPTIDASE OMA1, MITOCHONDRIAL"/>
    <property type="match status" value="1"/>
</dbReference>